<accession>A0A8C3TXG3</accession>
<sequence length="108" mass="12968">MTEPESQEGNCANRREDAEKFKMDMKKCVQEMERLTVRMGLTVYDCVTIQTNPELPKAVQHLENVFLMCKEWYEINYLYHYRLQCVWWHCTETKLGMLQNMLLSVCSY</sequence>
<reference evidence="1" key="3">
    <citation type="submission" date="2025-09" db="UniProtKB">
        <authorList>
            <consortium name="Ensembl"/>
        </authorList>
    </citation>
    <scope>IDENTIFICATION</scope>
</reference>
<proteinExistence type="predicted"/>
<evidence type="ECO:0000313" key="2">
    <source>
        <dbReference type="Proteomes" id="UP000694563"/>
    </source>
</evidence>
<dbReference type="GO" id="GO:0007130">
    <property type="term" value="P:synaptonemal complex assembly"/>
    <property type="evidence" value="ECO:0007669"/>
    <property type="project" value="InterPro"/>
</dbReference>
<name>A0A8C3TXG3_CATUS</name>
<dbReference type="PANTHER" id="PTHR36686">
    <property type="entry name" value="SYNAPTONEMAL COMPLEX CENTRAL ELEMENT PROTEIN 3"/>
    <property type="match status" value="1"/>
</dbReference>
<organism evidence="1 2">
    <name type="scientific">Catharus ustulatus</name>
    <name type="common">Russet-backed thrush</name>
    <name type="synonym">Hylocichla ustulatus</name>
    <dbReference type="NCBI Taxonomy" id="91951"/>
    <lineage>
        <taxon>Eukaryota</taxon>
        <taxon>Metazoa</taxon>
        <taxon>Chordata</taxon>
        <taxon>Craniata</taxon>
        <taxon>Vertebrata</taxon>
        <taxon>Euteleostomi</taxon>
        <taxon>Archelosauria</taxon>
        <taxon>Archosauria</taxon>
        <taxon>Dinosauria</taxon>
        <taxon>Saurischia</taxon>
        <taxon>Theropoda</taxon>
        <taxon>Coelurosauria</taxon>
        <taxon>Aves</taxon>
        <taxon>Neognathae</taxon>
        <taxon>Neoaves</taxon>
        <taxon>Telluraves</taxon>
        <taxon>Australaves</taxon>
        <taxon>Passeriformes</taxon>
        <taxon>Turdidae</taxon>
        <taxon>Catharus</taxon>
    </lineage>
</organism>
<reference evidence="1" key="2">
    <citation type="submission" date="2025-08" db="UniProtKB">
        <authorList>
            <consortium name="Ensembl"/>
        </authorList>
    </citation>
    <scope>IDENTIFICATION</scope>
</reference>
<dbReference type="GO" id="GO:0007131">
    <property type="term" value="P:reciprocal meiotic recombination"/>
    <property type="evidence" value="ECO:0007669"/>
    <property type="project" value="InterPro"/>
</dbReference>
<dbReference type="PANTHER" id="PTHR36686:SF1">
    <property type="entry name" value="SYNAPTONEMAL COMPLEX CENTRAL ELEMENT PROTEIN 3"/>
    <property type="match status" value="1"/>
</dbReference>
<dbReference type="Pfam" id="PF15191">
    <property type="entry name" value="Synaptonemal_3"/>
    <property type="match status" value="1"/>
</dbReference>
<keyword evidence="2" id="KW-1185">Reference proteome</keyword>
<protein>
    <submittedName>
        <fullName evidence="1">Uncharacterized protein</fullName>
    </submittedName>
</protein>
<dbReference type="InterPro" id="IPR028145">
    <property type="entry name" value="Synaptonemal_3"/>
</dbReference>
<dbReference type="Ensembl" id="ENSCUST00005005309.1">
    <property type="protein sequence ID" value="ENSCUSP00005005100.1"/>
    <property type="gene ID" value="ENSCUSG00005003276.1"/>
</dbReference>
<evidence type="ECO:0000313" key="1">
    <source>
        <dbReference type="Ensembl" id="ENSCUSP00005005100.1"/>
    </source>
</evidence>
<reference evidence="1" key="1">
    <citation type="submission" date="2020-10" db="EMBL/GenBank/DDBJ databases">
        <title>Catharus ustulatus (Swainson's thrush) genome, bCatUst1, primary haplotype v2.</title>
        <authorList>
            <person name="Delmore K."/>
            <person name="Vafadar M."/>
            <person name="Formenti G."/>
            <person name="Chow W."/>
            <person name="Pelan S."/>
            <person name="Howe K."/>
            <person name="Rhie A."/>
            <person name="Mountcastle J."/>
            <person name="Haase B."/>
            <person name="Fedrigo O."/>
            <person name="Jarvis E.D."/>
        </authorList>
    </citation>
    <scope>NUCLEOTIDE SEQUENCE [LARGE SCALE GENOMIC DNA]</scope>
</reference>
<dbReference type="AlphaFoldDB" id="A0A8C3TXG3"/>
<gene>
    <name evidence="1" type="primary">SYCE3</name>
</gene>
<dbReference type="GO" id="GO:0007283">
    <property type="term" value="P:spermatogenesis"/>
    <property type="evidence" value="ECO:0007669"/>
    <property type="project" value="InterPro"/>
</dbReference>
<dbReference type="Proteomes" id="UP000694563">
    <property type="component" value="Chromosome 4"/>
</dbReference>